<proteinExistence type="inferred from homology"/>
<evidence type="ECO:0000256" key="3">
    <source>
        <dbReference type="ARBA" id="ARBA00022692"/>
    </source>
</evidence>
<feature type="transmembrane region" description="Helical" evidence="6">
    <location>
        <begin position="186"/>
        <end position="204"/>
    </location>
</feature>
<reference evidence="7 8" key="1">
    <citation type="submission" date="2017-02" db="EMBL/GenBank/DDBJ databases">
        <authorList>
            <person name="Peterson S.W."/>
        </authorList>
    </citation>
    <scope>NUCLEOTIDE SEQUENCE [LARGE SCALE GENOMIC DNA]</scope>
    <source>
        <strain evidence="7 8">DSM 21481</strain>
    </source>
</reference>
<dbReference type="OrthoDB" id="5189031at2"/>
<feature type="transmembrane region" description="Helical" evidence="6">
    <location>
        <begin position="211"/>
        <end position="229"/>
    </location>
</feature>
<feature type="transmembrane region" description="Helical" evidence="6">
    <location>
        <begin position="91"/>
        <end position="108"/>
    </location>
</feature>
<sequence length="269" mass="26908">MVGSTAGLRPQQIVVTASLLVCVVGSMIGVGVFGGTPIAEAAGGALAADATLVAPASPAFSIWTVIYLGLAGYTVFQWLPAHAADDRQRRLRLPVATTMLLNAAWILVVQAGALWWSVLVIVALLALLVRTFLILVRTPASGVAERVLVDGTLGLYLGWVCVATVANVAAALAAAGFDGAGVAPDWWAVGILAAVAGVGVALAVRGRGRVAVGAAIAWGLAWVAVARSQGDPPSAPAAASALAAAVLVLGVALVLSVRTAVRARSGVGS</sequence>
<protein>
    <submittedName>
        <fullName evidence="7">TspO and MBR related proteins</fullName>
    </submittedName>
</protein>
<organism evidence="7 8">
    <name type="scientific">Krasilnikoviella flava</name>
    <dbReference type="NCBI Taxonomy" id="526729"/>
    <lineage>
        <taxon>Bacteria</taxon>
        <taxon>Bacillati</taxon>
        <taxon>Actinomycetota</taxon>
        <taxon>Actinomycetes</taxon>
        <taxon>Micrococcales</taxon>
        <taxon>Promicromonosporaceae</taxon>
        <taxon>Krasilnikoviella</taxon>
    </lineage>
</organism>
<dbReference type="RefSeq" id="WP_079576483.1">
    <property type="nucleotide sequence ID" value="NZ_FUZQ01000008.1"/>
</dbReference>
<dbReference type="PANTHER" id="PTHR33802">
    <property type="entry name" value="SI:CH211-161H7.5-RELATED"/>
    <property type="match status" value="1"/>
</dbReference>
<dbReference type="STRING" id="526729.SAMN04324258_4148"/>
<dbReference type="Pfam" id="PF03073">
    <property type="entry name" value="TspO_MBR"/>
    <property type="match status" value="1"/>
</dbReference>
<keyword evidence="5 6" id="KW-0472">Membrane</keyword>
<evidence type="ECO:0000256" key="6">
    <source>
        <dbReference type="SAM" id="Phobius"/>
    </source>
</evidence>
<dbReference type="InterPro" id="IPR004307">
    <property type="entry name" value="TspO_MBR"/>
</dbReference>
<feature type="transmembrane region" description="Helical" evidence="6">
    <location>
        <begin position="235"/>
        <end position="255"/>
    </location>
</feature>
<evidence type="ECO:0000256" key="1">
    <source>
        <dbReference type="ARBA" id="ARBA00004141"/>
    </source>
</evidence>
<feature type="transmembrane region" description="Helical" evidence="6">
    <location>
        <begin position="114"/>
        <end position="135"/>
    </location>
</feature>
<comment type="similarity">
    <text evidence="2">Belongs to the TspO/BZRP family.</text>
</comment>
<evidence type="ECO:0000256" key="2">
    <source>
        <dbReference type="ARBA" id="ARBA00007524"/>
    </source>
</evidence>
<keyword evidence="8" id="KW-1185">Reference proteome</keyword>
<comment type="subcellular location">
    <subcellularLocation>
        <location evidence="1">Membrane</location>
        <topology evidence="1">Multi-pass membrane protein</topology>
    </subcellularLocation>
</comment>
<dbReference type="EMBL" id="FUZQ01000008">
    <property type="protein sequence ID" value="SKC81040.1"/>
    <property type="molecule type" value="Genomic_DNA"/>
</dbReference>
<dbReference type="Proteomes" id="UP000189777">
    <property type="component" value="Unassembled WGS sequence"/>
</dbReference>
<accession>A0A1T5LYG7</accession>
<feature type="transmembrane region" description="Helical" evidence="6">
    <location>
        <begin position="147"/>
        <end position="174"/>
    </location>
</feature>
<dbReference type="AlphaFoldDB" id="A0A1T5LYG7"/>
<evidence type="ECO:0000256" key="5">
    <source>
        <dbReference type="ARBA" id="ARBA00023136"/>
    </source>
</evidence>
<dbReference type="GO" id="GO:0016020">
    <property type="term" value="C:membrane"/>
    <property type="evidence" value="ECO:0007669"/>
    <property type="project" value="UniProtKB-SubCell"/>
</dbReference>
<evidence type="ECO:0000256" key="4">
    <source>
        <dbReference type="ARBA" id="ARBA00022989"/>
    </source>
</evidence>
<keyword evidence="3 6" id="KW-0812">Transmembrane</keyword>
<gene>
    <name evidence="7" type="ORF">SAMN04324258_4148</name>
</gene>
<feature type="transmembrane region" description="Helical" evidence="6">
    <location>
        <begin position="12"/>
        <end position="39"/>
    </location>
</feature>
<keyword evidence="4 6" id="KW-1133">Transmembrane helix</keyword>
<dbReference type="Gene3D" id="1.20.1260.100">
    <property type="entry name" value="TspO/MBR protein"/>
    <property type="match status" value="1"/>
</dbReference>
<dbReference type="PANTHER" id="PTHR33802:SF1">
    <property type="entry name" value="XK-RELATED PROTEIN"/>
    <property type="match status" value="1"/>
</dbReference>
<dbReference type="InterPro" id="IPR038330">
    <property type="entry name" value="TspO/MBR-related_sf"/>
</dbReference>
<evidence type="ECO:0000313" key="8">
    <source>
        <dbReference type="Proteomes" id="UP000189777"/>
    </source>
</evidence>
<feature type="transmembrane region" description="Helical" evidence="6">
    <location>
        <begin position="59"/>
        <end position="79"/>
    </location>
</feature>
<evidence type="ECO:0000313" key="7">
    <source>
        <dbReference type="EMBL" id="SKC81040.1"/>
    </source>
</evidence>
<name>A0A1T5LYG7_9MICO</name>